<dbReference type="SUPFAM" id="SSF53850">
    <property type="entry name" value="Periplasmic binding protein-like II"/>
    <property type="match status" value="2"/>
</dbReference>
<reference evidence="6 7" key="1">
    <citation type="journal article" date="2015" name="Plant Cell">
        <title>Oil accumulation by the oleaginous diatom Fistulifera solaris as revealed by the genome and transcriptome.</title>
        <authorList>
            <person name="Tanaka T."/>
            <person name="Maeda Y."/>
            <person name="Veluchamy A."/>
            <person name="Tanaka M."/>
            <person name="Abida H."/>
            <person name="Marechal E."/>
            <person name="Bowler C."/>
            <person name="Muto M."/>
            <person name="Sunaga Y."/>
            <person name="Tanaka M."/>
            <person name="Yoshino T."/>
            <person name="Taniguchi T."/>
            <person name="Fukuda Y."/>
            <person name="Nemoto M."/>
            <person name="Matsumoto M."/>
            <person name="Wong P.S."/>
            <person name="Aburatani S."/>
            <person name="Fujibuchi W."/>
        </authorList>
    </citation>
    <scope>NUCLEOTIDE SEQUENCE [LARGE SCALE GENOMIC DNA]</scope>
    <source>
        <strain evidence="6 7">JPCC DA0580</strain>
    </source>
</reference>
<keyword evidence="7" id="KW-1185">Reference proteome</keyword>
<feature type="domain" description="Solute-binding protein family 5" evidence="5">
    <location>
        <begin position="226"/>
        <end position="535"/>
    </location>
</feature>
<dbReference type="EMBL" id="BDSP01000197">
    <property type="protein sequence ID" value="GAX23139.1"/>
    <property type="molecule type" value="Genomic_DNA"/>
</dbReference>
<evidence type="ECO:0000256" key="4">
    <source>
        <dbReference type="SAM" id="Phobius"/>
    </source>
</evidence>
<dbReference type="AlphaFoldDB" id="A0A1Z5KA51"/>
<comment type="similarity">
    <text evidence="1">Belongs to the bacterial solute-binding protein 5 family.</text>
</comment>
<dbReference type="GO" id="GO:1904680">
    <property type="term" value="F:peptide transmembrane transporter activity"/>
    <property type="evidence" value="ECO:0007669"/>
    <property type="project" value="TreeGrafter"/>
</dbReference>
<dbReference type="Gene3D" id="3.10.105.10">
    <property type="entry name" value="Dipeptide-binding Protein, Domain 3"/>
    <property type="match status" value="2"/>
</dbReference>
<dbReference type="InterPro" id="IPR039424">
    <property type="entry name" value="SBP_5"/>
</dbReference>
<proteinExistence type="inferred from homology"/>
<dbReference type="GO" id="GO:0015833">
    <property type="term" value="P:peptide transport"/>
    <property type="evidence" value="ECO:0007669"/>
    <property type="project" value="TreeGrafter"/>
</dbReference>
<name>A0A1Z5KA51_FISSO</name>
<dbReference type="InParanoid" id="A0A1Z5KA51"/>
<dbReference type="PANTHER" id="PTHR30290">
    <property type="entry name" value="PERIPLASMIC BINDING COMPONENT OF ABC TRANSPORTER"/>
    <property type="match status" value="1"/>
</dbReference>
<organism evidence="6 7">
    <name type="scientific">Fistulifera solaris</name>
    <name type="common">Oleaginous diatom</name>
    <dbReference type="NCBI Taxonomy" id="1519565"/>
    <lineage>
        <taxon>Eukaryota</taxon>
        <taxon>Sar</taxon>
        <taxon>Stramenopiles</taxon>
        <taxon>Ochrophyta</taxon>
        <taxon>Bacillariophyta</taxon>
        <taxon>Bacillariophyceae</taxon>
        <taxon>Bacillariophycidae</taxon>
        <taxon>Naviculales</taxon>
        <taxon>Naviculaceae</taxon>
        <taxon>Fistulifera</taxon>
    </lineage>
</organism>
<keyword evidence="2" id="KW-0813">Transport</keyword>
<dbReference type="Gene3D" id="3.40.190.10">
    <property type="entry name" value="Periplasmic binding protein-like II"/>
    <property type="match status" value="1"/>
</dbReference>
<evidence type="ECO:0000313" key="7">
    <source>
        <dbReference type="Proteomes" id="UP000198406"/>
    </source>
</evidence>
<dbReference type="InterPro" id="IPR000914">
    <property type="entry name" value="SBP_5_dom"/>
</dbReference>
<dbReference type="PANTHER" id="PTHR30290:SF9">
    <property type="entry name" value="OLIGOPEPTIDE-BINDING PROTEIN APPA"/>
    <property type="match status" value="1"/>
</dbReference>
<feature type="transmembrane region" description="Helical" evidence="4">
    <location>
        <begin position="547"/>
        <end position="570"/>
    </location>
</feature>
<evidence type="ECO:0000256" key="2">
    <source>
        <dbReference type="ARBA" id="ARBA00022448"/>
    </source>
</evidence>
<protein>
    <submittedName>
        <fullName evidence="6">Dipeptide transport system substrate-binding protein</fullName>
    </submittedName>
</protein>
<evidence type="ECO:0000313" key="6">
    <source>
        <dbReference type="EMBL" id="GAX23139.1"/>
    </source>
</evidence>
<dbReference type="Pfam" id="PF00496">
    <property type="entry name" value="SBP_bac_5"/>
    <property type="match status" value="1"/>
</dbReference>
<dbReference type="OrthoDB" id="37683at2759"/>
<dbReference type="Proteomes" id="UP000198406">
    <property type="component" value="Unassembled WGS sequence"/>
</dbReference>
<evidence type="ECO:0000256" key="1">
    <source>
        <dbReference type="ARBA" id="ARBA00005695"/>
    </source>
</evidence>
<accession>A0A1Z5KA51</accession>
<sequence>MSDSINKNCRALTVDFVLRDDDPEMAAVEDDIRRDLLKLNIQVNTRMLNASDYGDAERNGDFNLLFTRTWGAPYDPHTYLNSWAIPAHVEYAASAQMHPPLTREDFLTKVKNVQRETDPSKLQQQWTEILNDIHQQAIFLPLWGTRIPYVVSRRLTDFTPSPQAFSYPLESVRIVEGSANVTIAPGAGGSLFESVGSMNPHQYFPNQLFAQAWLYEGLVAYGQDGEILPALATQWSTEEIEGGGQRVTFVLRKNVTFHDGAAWNCAAAKLNFDHVLSDIVRERHGYMGLTAILQSWTCTDAGEFVLETSEPFYPLLQELTYIRPLTFASPNAFAQGLDSHPDQHNSCNPGDFGSSWTHLEKEVTCAGLKYPAGTGPFKYVSRVTNDDGKDTQVVFARHDTYWGTVPGIENLIIQAYDSTEDVEAALLDGTLDMALGVGPLTAKQVQALKFSHSDVLDVRHSDVLQHALVVMNTGKSPTDEITVRRAITHGIDKNTFIQNEFAGLEQPVAQLLPFTAPYCDVDLSPKWSYDFEKAQLINCPVEGDNSLSSGAIAGIAIGGLAFVALLIFVVRLVQAEKQGKPVFAPSTKGESNM</sequence>
<evidence type="ECO:0000259" key="5">
    <source>
        <dbReference type="Pfam" id="PF00496"/>
    </source>
</evidence>
<keyword evidence="4" id="KW-0472">Membrane</keyword>
<keyword evidence="4" id="KW-1133">Transmembrane helix</keyword>
<keyword evidence="4" id="KW-0812">Transmembrane</keyword>
<evidence type="ECO:0000256" key="3">
    <source>
        <dbReference type="ARBA" id="ARBA00022729"/>
    </source>
</evidence>
<gene>
    <name evidence="6" type="ORF">FisN_33Lh030</name>
</gene>
<comment type="caution">
    <text evidence="6">The sequence shown here is derived from an EMBL/GenBank/DDBJ whole genome shotgun (WGS) entry which is preliminary data.</text>
</comment>
<keyword evidence="3" id="KW-0732">Signal</keyword>